<comment type="caution">
    <text evidence="1">The sequence shown here is derived from an EMBL/GenBank/DDBJ whole genome shotgun (WGS) entry which is preliminary data.</text>
</comment>
<proteinExistence type="predicted"/>
<gene>
    <name evidence="1" type="ORF">TNCT_260331</name>
</gene>
<name>A0A8X6HUG1_TRICU</name>
<dbReference type="EMBL" id="BMAO01033960">
    <property type="protein sequence ID" value="GFQ93039.1"/>
    <property type="molecule type" value="Genomic_DNA"/>
</dbReference>
<reference evidence="1" key="1">
    <citation type="submission" date="2020-07" db="EMBL/GenBank/DDBJ databases">
        <title>Multicomponent nature underlies the extraordinary mechanical properties of spider dragline silk.</title>
        <authorList>
            <person name="Kono N."/>
            <person name="Nakamura H."/>
            <person name="Mori M."/>
            <person name="Yoshida Y."/>
            <person name="Ohtoshi R."/>
            <person name="Malay A.D."/>
            <person name="Moran D.A.P."/>
            <person name="Tomita M."/>
            <person name="Numata K."/>
            <person name="Arakawa K."/>
        </authorList>
    </citation>
    <scope>NUCLEOTIDE SEQUENCE</scope>
</reference>
<accession>A0A8X6HUG1</accession>
<dbReference type="Proteomes" id="UP000887116">
    <property type="component" value="Unassembled WGS sequence"/>
</dbReference>
<keyword evidence="2" id="KW-1185">Reference proteome</keyword>
<protein>
    <submittedName>
        <fullName evidence="1">Uncharacterized protein</fullName>
    </submittedName>
</protein>
<dbReference type="AlphaFoldDB" id="A0A8X6HUG1"/>
<sequence>MMDISRGWILYPATKDKMVKRNPVHVAAKWRVEHAQEQARAIIRRVSNRGSCSLYKHQKGGLWMLFGGQPLNRQVQHKPLKLQLQVSSYRSTGIKKDFMFYS</sequence>
<evidence type="ECO:0000313" key="2">
    <source>
        <dbReference type="Proteomes" id="UP000887116"/>
    </source>
</evidence>
<evidence type="ECO:0000313" key="1">
    <source>
        <dbReference type="EMBL" id="GFQ93039.1"/>
    </source>
</evidence>
<organism evidence="1 2">
    <name type="scientific">Trichonephila clavata</name>
    <name type="common">Joro spider</name>
    <name type="synonym">Nephila clavata</name>
    <dbReference type="NCBI Taxonomy" id="2740835"/>
    <lineage>
        <taxon>Eukaryota</taxon>
        <taxon>Metazoa</taxon>
        <taxon>Ecdysozoa</taxon>
        <taxon>Arthropoda</taxon>
        <taxon>Chelicerata</taxon>
        <taxon>Arachnida</taxon>
        <taxon>Araneae</taxon>
        <taxon>Araneomorphae</taxon>
        <taxon>Entelegynae</taxon>
        <taxon>Araneoidea</taxon>
        <taxon>Nephilidae</taxon>
        <taxon>Trichonephila</taxon>
    </lineage>
</organism>